<dbReference type="GO" id="GO:0005783">
    <property type="term" value="C:endoplasmic reticulum"/>
    <property type="evidence" value="ECO:0007669"/>
    <property type="project" value="TreeGrafter"/>
</dbReference>
<keyword evidence="4 6" id="KW-0472">Membrane</keyword>
<dbReference type="OrthoDB" id="10003116at2759"/>
<dbReference type="GO" id="GO:0007034">
    <property type="term" value="P:vacuolar transport"/>
    <property type="evidence" value="ECO:0007669"/>
    <property type="project" value="InterPro"/>
</dbReference>
<dbReference type="GO" id="GO:0048471">
    <property type="term" value="C:perinuclear region of cytoplasm"/>
    <property type="evidence" value="ECO:0007669"/>
    <property type="project" value="TreeGrafter"/>
</dbReference>
<keyword evidence="2 6" id="KW-0812">Transmembrane</keyword>
<dbReference type="PANTHER" id="PTHR13396:SF5">
    <property type="entry name" value="NEDD4 FAMILY INTERACTING PROTEIN"/>
    <property type="match status" value="1"/>
</dbReference>
<comment type="subcellular location">
    <subcellularLocation>
        <location evidence="1">Membrane</location>
        <topology evidence="1">Multi-pass membrane protein</topology>
    </subcellularLocation>
</comment>
<feature type="compositionally biased region" description="Basic and acidic residues" evidence="5">
    <location>
        <begin position="1"/>
        <end position="10"/>
    </location>
</feature>
<evidence type="ECO:0008006" key="9">
    <source>
        <dbReference type="Google" id="ProtNLM"/>
    </source>
</evidence>
<dbReference type="GO" id="GO:0031398">
    <property type="term" value="P:positive regulation of protein ubiquitination"/>
    <property type="evidence" value="ECO:0007669"/>
    <property type="project" value="TreeGrafter"/>
</dbReference>
<evidence type="ECO:0000256" key="1">
    <source>
        <dbReference type="ARBA" id="ARBA00004141"/>
    </source>
</evidence>
<evidence type="ECO:0000256" key="4">
    <source>
        <dbReference type="ARBA" id="ARBA00023136"/>
    </source>
</evidence>
<feature type="region of interest" description="Disordered" evidence="5">
    <location>
        <begin position="1"/>
        <end position="64"/>
    </location>
</feature>
<dbReference type="GO" id="GO:0006511">
    <property type="term" value="P:ubiquitin-dependent protein catabolic process"/>
    <property type="evidence" value="ECO:0007669"/>
    <property type="project" value="TreeGrafter"/>
</dbReference>
<reference evidence="8" key="1">
    <citation type="journal article" date="2018" name="Nat. Microbiol.">
        <title>Leveraging single-cell genomics to expand the fungal tree of life.</title>
        <authorList>
            <person name="Ahrendt S.R."/>
            <person name="Quandt C.A."/>
            <person name="Ciobanu D."/>
            <person name="Clum A."/>
            <person name="Salamov A."/>
            <person name="Andreopoulos B."/>
            <person name="Cheng J.F."/>
            <person name="Woyke T."/>
            <person name="Pelin A."/>
            <person name="Henrissat B."/>
            <person name="Reynolds N.K."/>
            <person name="Benny G.L."/>
            <person name="Smith M.E."/>
            <person name="James T.Y."/>
            <person name="Grigoriev I.V."/>
        </authorList>
    </citation>
    <scope>NUCLEOTIDE SEQUENCE [LARGE SCALE GENOMIC DNA]</scope>
</reference>
<evidence type="ECO:0000313" key="8">
    <source>
        <dbReference type="Proteomes" id="UP000269721"/>
    </source>
</evidence>
<evidence type="ECO:0000256" key="2">
    <source>
        <dbReference type="ARBA" id="ARBA00022692"/>
    </source>
</evidence>
<evidence type="ECO:0000313" key="7">
    <source>
        <dbReference type="EMBL" id="RKO91493.1"/>
    </source>
</evidence>
<dbReference type="GO" id="GO:0030001">
    <property type="term" value="P:metal ion transport"/>
    <property type="evidence" value="ECO:0007669"/>
    <property type="project" value="InterPro"/>
</dbReference>
<name>A0A4P9WI05_9FUNG</name>
<protein>
    <recommendedName>
        <fullName evidence="9">Metal homeostatis protein bsd2</fullName>
    </recommendedName>
</protein>
<feature type="transmembrane region" description="Helical" evidence="6">
    <location>
        <begin position="215"/>
        <end position="233"/>
    </location>
</feature>
<dbReference type="Pfam" id="PF10176">
    <property type="entry name" value="NEDD4_Bsd2"/>
    <property type="match status" value="1"/>
</dbReference>
<dbReference type="Proteomes" id="UP000269721">
    <property type="component" value="Unassembled WGS sequence"/>
</dbReference>
<feature type="transmembrane region" description="Helical" evidence="6">
    <location>
        <begin position="133"/>
        <end position="158"/>
    </location>
</feature>
<feature type="region of interest" description="Disordered" evidence="5">
    <location>
        <begin position="72"/>
        <end position="91"/>
    </location>
</feature>
<dbReference type="InterPro" id="IPR019325">
    <property type="entry name" value="NEDD4/Bsd2"/>
</dbReference>
<organism evidence="7 8">
    <name type="scientific">Blyttiomyces helicus</name>
    <dbReference type="NCBI Taxonomy" id="388810"/>
    <lineage>
        <taxon>Eukaryota</taxon>
        <taxon>Fungi</taxon>
        <taxon>Fungi incertae sedis</taxon>
        <taxon>Chytridiomycota</taxon>
        <taxon>Chytridiomycota incertae sedis</taxon>
        <taxon>Chytridiomycetes</taxon>
        <taxon>Chytridiomycetes incertae sedis</taxon>
        <taxon>Blyttiomyces</taxon>
    </lineage>
</organism>
<gene>
    <name evidence="7" type="ORF">BDK51DRAFT_33329</name>
</gene>
<dbReference type="CDD" id="cd22212">
    <property type="entry name" value="NDFIP-like"/>
    <property type="match status" value="1"/>
</dbReference>
<evidence type="ECO:0000256" key="3">
    <source>
        <dbReference type="ARBA" id="ARBA00022989"/>
    </source>
</evidence>
<dbReference type="AlphaFoldDB" id="A0A4P9WI05"/>
<evidence type="ECO:0000256" key="6">
    <source>
        <dbReference type="SAM" id="Phobius"/>
    </source>
</evidence>
<dbReference type="GO" id="GO:0005794">
    <property type="term" value="C:Golgi apparatus"/>
    <property type="evidence" value="ECO:0007669"/>
    <property type="project" value="TreeGrafter"/>
</dbReference>
<accession>A0A4P9WI05</accession>
<feature type="compositionally biased region" description="Low complexity" evidence="5">
    <location>
        <begin position="43"/>
        <end position="53"/>
    </location>
</feature>
<sequence>MARPYERIPLGDEPTDHDEENTLLFEARHSLDDEPLSDIPLHASSSSSSSSSPAPAPAPQRTIRGNDGVFANMAAKPDAPSAEPAGKTYEDLEPPSYAEVVHDVAPSYFETTVVSTIAEDGQILIEGMPIGNFFAFFVNLLVSMSFDFIGFLLTALMATSHAARTGSRCGLGITLIRYGFYIKSRATDKELSAYQNYDPNEPEELTEQQAQQSEWAAYILVVCGFFLILRANADYVRVRRLQNALLAEISAA</sequence>
<dbReference type="EMBL" id="KZ995042">
    <property type="protein sequence ID" value="RKO91493.1"/>
    <property type="molecule type" value="Genomic_DNA"/>
</dbReference>
<dbReference type="GO" id="GO:0016020">
    <property type="term" value="C:membrane"/>
    <property type="evidence" value="ECO:0007669"/>
    <property type="project" value="UniProtKB-SubCell"/>
</dbReference>
<dbReference type="PANTHER" id="PTHR13396">
    <property type="entry name" value="NEDD4 FAMILY INTERACTING PROTEIN 1/2"/>
    <property type="match status" value="1"/>
</dbReference>
<keyword evidence="8" id="KW-1185">Reference proteome</keyword>
<proteinExistence type="predicted"/>
<evidence type="ECO:0000256" key="5">
    <source>
        <dbReference type="SAM" id="MobiDB-lite"/>
    </source>
</evidence>
<keyword evidence="3 6" id="KW-1133">Transmembrane helix</keyword>